<dbReference type="AlphaFoldDB" id="A0A8A1MKB5"/>
<evidence type="ECO:0000259" key="6">
    <source>
        <dbReference type="SMART" id="SM00382"/>
    </source>
</evidence>
<evidence type="ECO:0000313" key="9">
    <source>
        <dbReference type="Proteomes" id="UP000663671"/>
    </source>
</evidence>
<dbReference type="InterPro" id="IPR001270">
    <property type="entry name" value="ClpA/B"/>
</dbReference>
<evidence type="ECO:0000256" key="5">
    <source>
        <dbReference type="SAM" id="Phobius"/>
    </source>
</evidence>
<organism evidence="8 9">
    <name type="scientific">Ajellomyces capsulatus</name>
    <name type="common">Darling's disease fungus</name>
    <name type="synonym">Histoplasma capsulatum</name>
    <dbReference type="NCBI Taxonomy" id="5037"/>
    <lineage>
        <taxon>Eukaryota</taxon>
        <taxon>Fungi</taxon>
        <taxon>Dikarya</taxon>
        <taxon>Ascomycota</taxon>
        <taxon>Pezizomycotina</taxon>
        <taxon>Eurotiomycetes</taxon>
        <taxon>Eurotiomycetidae</taxon>
        <taxon>Onygenales</taxon>
        <taxon>Ajellomycetaceae</taxon>
        <taxon>Histoplasma</taxon>
    </lineage>
</organism>
<name>A0A8A1MKB5_AJECA</name>
<keyword evidence="4" id="KW-0547">Nucleotide-binding</keyword>
<dbReference type="InterPro" id="IPR003593">
    <property type="entry name" value="AAA+_ATPase"/>
</dbReference>
<proteinExistence type="inferred from homology"/>
<dbReference type="VEuPathDB" id="FungiDB:I7I51_03138"/>
<dbReference type="InterPro" id="IPR003959">
    <property type="entry name" value="ATPase_AAA_core"/>
</dbReference>
<dbReference type="SMART" id="SM01024">
    <property type="entry name" value="BCS1_N"/>
    <property type="match status" value="1"/>
</dbReference>
<dbReference type="Proteomes" id="UP000663671">
    <property type="component" value="Chromosome 6"/>
</dbReference>
<keyword evidence="3" id="KW-0496">Mitochondrion</keyword>
<sequence length="466" mass="52723">MVAKEYGKCNQELDSVEGTGKHASTLGGATFERLLIMAQQALSFLSWLGHNPNSTPLDVPSNEDVKDTSSICTPTSPGRSRMFIMDQASSLVDSLLNTIFPGSIFIDTFHGAPNLGLLSNILIVGCAFVYVCIWVYDGIWKFCAVEVQIEPRSEEHEHLTTFLESWVTGCLSRRVRSEEWSEEDAPEKTEWDWKTIGALRHYRFRPNKTCLFLFRGSIFQFQRTERSFEFHSEECYTMRVLGWSCKPIERLLAKARSLHTSKNKSHITIFSPEGERARRTKIPWQPVKSTRRRSLESISLAEGQKEEVCNDMCKFLKAQRVYAKTERPYRRGYLFSGPPGTGKTSLVQALAGKYGLDIYMLSLTGQNMTDEELQWLCSHLPRHCVLLIEDIDSAGINREKMRAIQEDGARQNNQVSLSGLLNAIDGVSSSDGRILVMTTNCRDQLDAALIRPGRVDREVKFTLAAK</sequence>
<dbReference type="InterPro" id="IPR050747">
    <property type="entry name" value="Mitochondrial_chaperone_BCS1"/>
</dbReference>
<evidence type="ECO:0000256" key="1">
    <source>
        <dbReference type="ARBA" id="ARBA00004434"/>
    </source>
</evidence>
<accession>A0A8A1MKB5</accession>
<dbReference type="Pfam" id="PF00004">
    <property type="entry name" value="AAA"/>
    <property type="match status" value="1"/>
</dbReference>
<keyword evidence="5" id="KW-1133">Transmembrane helix</keyword>
<dbReference type="InterPro" id="IPR003960">
    <property type="entry name" value="ATPase_AAA_CS"/>
</dbReference>
<dbReference type="SMART" id="SM00382">
    <property type="entry name" value="AAA"/>
    <property type="match status" value="1"/>
</dbReference>
<comment type="similarity">
    <text evidence="2">Belongs to the AAA ATPase family. BCS1 subfamily.</text>
</comment>
<keyword evidence="5" id="KW-0812">Transmembrane</keyword>
<dbReference type="OrthoDB" id="4185654at2759"/>
<evidence type="ECO:0000256" key="4">
    <source>
        <dbReference type="RuleBase" id="RU003651"/>
    </source>
</evidence>
<dbReference type="InterPro" id="IPR014851">
    <property type="entry name" value="BCS1_N"/>
</dbReference>
<dbReference type="Pfam" id="PF08740">
    <property type="entry name" value="BCS1_N"/>
    <property type="match status" value="1"/>
</dbReference>
<evidence type="ECO:0000256" key="2">
    <source>
        <dbReference type="ARBA" id="ARBA00007448"/>
    </source>
</evidence>
<dbReference type="Gene3D" id="3.40.50.300">
    <property type="entry name" value="P-loop containing nucleotide triphosphate hydrolases"/>
    <property type="match status" value="1"/>
</dbReference>
<dbReference type="PANTHER" id="PTHR23070">
    <property type="entry name" value="BCS1 AAA-TYPE ATPASE"/>
    <property type="match status" value="1"/>
</dbReference>
<evidence type="ECO:0000256" key="3">
    <source>
        <dbReference type="ARBA" id="ARBA00022792"/>
    </source>
</evidence>
<dbReference type="PROSITE" id="PS00674">
    <property type="entry name" value="AAA"/>
    <property type="match status" value="1"/>
</dbReference>
<dbReference type="GO" id="GO:0005524">
    <property type="term" value="F:ATP binding"/>
    <property type="evidence" value="ECO:0007669"/>
    <property type="project" value="UniProtKB-KW"/>
</dbReference>
<dbReference type="PRINTS" id="PR00300">
    <property type="entry name" value="CLPPROTEASEA"/>
</dbReference>
<evidence type="ECO:0000313" key="8">
    <source>
        <dbReference type="EMBL" id="QSS66926.1"/>
    </source>
</evidence>
<protein>
    <recommendedName>
        <fullName evidence="10">AAA+ ATPase domain-containing protein</fullName>
    </recommendedName>
</protein>
<dbReference type="EMBL" id="CP069116">
    <property type="protein sequence ID" value="QSS66926.1"/>
    <property type="molecule type" value="Genomic_DNA"/>
</dbReference>
<evidence type="ECO:0008006" key="10">
    <source>
        <dbReference type="Google" id="ProtNLM"/>
    </source>
</evidence>
<keyword evidence="3" id="KW-0999">Mitochondrion inner membrane</keyword>
<evidence type="ECO:0000259" key="7">
    <source>
        <dbReference type="SMART" id="SM01024"/>
    </source>
</evidence>
<reference evidence="8" key="1">
    <citation type="submission" date="2021-01" db="EMBL/GenBank/DDBJ databases">
        <title>Chromosome-level genome assembly of a human fungal pathogen reveals clustering of transcriptionally co-regulated genes.</title>
        <authorList>
            <person name="Voorhies M."/>
            <person name="Cohen S."/>
            <person name="Shea T.P."/>
            <person name="Petrus S."/>
            <person name="Munoz J.F."/>
            <person name="Poplawski S."/>
            <person name="Goldman W.E."/>
            <person name="Michael T."/>
            <person name="Cuomo C.A."/>
            <person name="Sil A."/>
            <person name="Beyhan S."/>
        </authorList>
    </citation>
    <scope>NUCLEOTIDE SEQUENCE</scope>
    <source>
        <strain evidence="8">WU24</strain>
    </source>
</reference>
<comment type="subcellular location">
    <subcellularLocation>
        <location evidence="1">Mitochondrion inner membrane</location>
        <topology evidence="1">Single-pass membrane protein</topology>
    </subcellularLocation>
</comment>
<dbReference type="SUPFAM" id="SSF52540">
    <property type="entry name" value="P-loop containing nucleoside triphosphate hydrolases"/>
    <property type="match status" value="1"/>
</dbReference>
<dbReference type="GO" id="GO:0016887">
    <property type="term" value="F:ATP hydrolysis activity"/>
    <property type="evidence" value="ECO:0007669"/>
    <property type="project" value="InterPro"/>
</dbReference>
<keyword evidence="5" id="KW-0472">Membrane</keyword>
<feature type="transmembrane region" description="Helical" evidence="5">
    <location>
        <begin position="115"/>
        <end position="136"/>
    </location>
</feature>
<dbReference type="InterPro" id="IPR027417">
    <property type="entry name" value="P-loop_NTPase"/>
</dbReference>
<keyword evidence="4" id="KW-0067">ATP-binding</keyword>
<feature type="domain" description="BCS1 N-terminal" evidence="7">
    <location>
        <begin position="115"/>
        <end position="298"/>
    </location>
</feature>
<feature type="domain" description="AAA+ ATPase" evidence="6">
    <location>
        <begin position="329"/>
        <end position="465"/>
    </location>
</feature>
<gene>
    <name evidence="8" type="ORF">I7I51_03138</name>
</gene>
<dbReference type="GO" id="GO:0005743">
    <property type="term" value="C:mitochondrial inner membrane"/>
    <property type="evidence" value="ECO:0007669"/>
    <property type="project" value="UniProtKB-SubCell"/>
</dbReference>